<reference evidence="2" key="1">
    <citation type="submission" date="2020-08" db="EMBL/GenBank/DDBJ databases">
        <title>Multicomponent nature underlies the extraordinary mechanical properties of spider dragline silk.</title>
        <authorList>
            <person name="Kono N."/>
            <person name="Nakamura H."/>
            <person name="Mori M."/>
            <person name="Yoshida Y."/>
            <person name="Ohtoshi R."/>
            <person name="Malay A.D."/>
            <person name="Moran D.A.P."/>
            <person name="Tomita M."/>
            <person name="Numata K."/>
            <person name="Arakawa K."/>
        </authorList>
    </citation>
    <scope>NUCLEOTIDE SEQUENCE</scope>
</reference>
<dbReference type="InterPro" id="IPR041588">
    <property type="entry name" value="Integrase_H2C2"/>
</dbReference>
<accession>A0A8X6JHL8</accession>
<gene>
    <name evidence="2" type="primary">AVEN_198026_1</name>
    <name evidence="2" type="ORF">TNIN_134811</name>
</gene>
<dbReference type="PANTHER" id="PTHR47331">
    <property type="entry name" value="PHD-TYPE DOMAIN-CONTAINING PROTEIN"/>
    <property type="match status" value="1"/>
</dbReference>
<protein>
    <submittedName>
        <fullName evidence="2">Integrase catalytic domain-containing protein</fullName>
    </submittedName>
</protein>
<dbReference type="OrthoDB" id="6769745at2759"/>
<comment type="caution">
    <text evidence="2">The sequence shown here is derived from an EMBL/GenBank/DDBJ whole genome shotgun (WGS) entry which is preliminary data.</text>
</comment>
<proteinExistence type="predicted"/>
<evidence type="ECO:0000259" key="1">
    <source>
        <dbReference type="Pfam" id="PF17921"/>
    </source>
</evidence>
<feature type="domain" description="Integrase zinc-binding" evidence="1">
    <location>
        <begin position="68"/>
        <end position="115"/>
    </location>
</feature>
<dbReference type="EMBL" id="BMAV01024231">
    <property type="protein sequence ID" value="GFS31276.1"/>
    <property type="molecule type" value="Genomic_DNA"/>
</dbReference>
<organism evidence="2 3">
    <name type="scientific">Trichonephila inaurata madagascariensis</name>
    <dbReference type="NCBI Taxonomy" id="2747483"/>
    <lineage>
        <taxon>Eukaryota</taxon>
        <taxon>Metazoa</taxon>
        <taxon>Ecdysozoa</taxon>
        <taxon>Arthropoda</taxon>
        <taxon>Chelicerata</taxon>
        <taxon>Arachnida</taxon>
        <taxon>Araneae</taxon>
        <taxon>Araneomorphae</taxon>
        <taxon>Entelegynae</taxon>
        <taxon>Araneoidea</taxon>
        <taxon>Nephilidae</taxon>
        <taxon>Trichonephila</taxon>
        <taxon>Trichonephila inaurata</taxon>
    </lineage>
</organism>
<name>A0A8X6JHL8_9ARAC</name>
<keyword evidence="3" id="KW-1185">Reference proteome</keyword>
<dbReference type="AlphaFoldDB" id="A0A8X6JHL8"/>
<dbReference type="PANTHER" id="PTHR47331:SF5">
    <property type="entry name" value="RIBONUCLEASE H"/>
    <property type="match status" value="1"/>
</dbReference>
<dbReference type="Proteomes" id="UP000886998">
    <property type="component" value="Unassembled WGS sequence"/>
</dbReference>
<dbReference type="Pfam" id="PF17921">
    <property type="entry name" value="Integrase_H2C2"/>
    <property type="match status" value="1"/>
</dbReference>
<evidence type="ECO:0000313" key="2">
    <source>
        <dbReference type="EMBL" id="GFS31276.1"/>
    </source>
</evidence>
<sequence>MQRKYFSKETLDLSQRKFLNKTLKIYSLNLELDMHGLLRLERRFHFSDLDVGEKHPRLLPNKDRYSELAILHAHNKLFHAGVEATLAQVRERFWNLIGRQCAKSILNECFLCKKIHRS</sequence>
<evidence type="ECO:0000313" key="3">
    <source>
        <dbReference type="Proteomes" id="UP000886998"/>
    </source>
</evidence>
<dbReference type="Gene3D" id="1.10.340.70">
    <property type="match status" value="1"/>
</dbReference>